<proteinExistence type="predicted"/>
<evidence type="ECO:0000313" key="3">
    <source>
        <dbReference type="RefSeq" id="XP_018094446.1"/>
    </source>
</evidence>
<dbReference type="AlphaFoldDB" id="A0A8J0U0V2"/>
<dbReference type="KEGG" id="xla:108703040"/>
<dbReference type="RefSeq" id="XP_018094446.1">
    <property type="nucleotide sequence ID" value="XM_018238957.2"/>
</dbReference>
<evidence type="ECO:0000256" key="1">
    <source>
        <dbReference type="SAM" id="MobiDB-lite"/>
    </source>
</evidence>
<gene>
    <name evidence="3" type="primary">LOC108703040</name>
</gene>
<sequence>MGQREENNYLQHEGHYSISELRMLATALGFPYGSLDSCVPPEFLHKERISSQALRQLLDKGYFTTILHFSYNMKSGLCNAKVITKCLDLLERRVFSFADIQEAKVAFTAYENVDQRGVRAEPHTLLKAIKMCGFVMSPQKLSDYLKKKRLNFVEKGRLQLYEFLDLLTLCEPRSLFSIKEERVGSTDKTRRGIYKLDDMRPFMVTPDEKIARHLDQRFQKIDSWQLPEDTMRLSKLQCLNPTQLTGALNGTRPQPLQCKSKASLTNLTEESWTLLTPVPHVKCHCYTPKKVEPILDETNKQETQNDIEDLLYHMETLDEKSRWEFNWKLDYYLPGYRESVSTKKKSDVTEVVKCITKKRNTADVFRRLSSPRRRLPSPCHAMSCDAYRLGISSGTVGKTPQHCRSPSKRTQSCSNERTIVTDK</sequence>
<reference evidence="3" key="1">
    <citation type="submission" date="2025-08" db="UniProtKB">
        <authorList>
            <consortium name="RefSeq"/>
        </authorList>
    </citation>
    <scope>IDENTIFICATION</scope>
    <source>
        <strain evidence="3">J_2021</strain>
        <tissue evidence="3">Erythrocytes</tissue>
    </source>
</reference>
<protein>
    <submittedName>
        <fullName evidence="3">Uncharacterized protein LOC108703040</fullName>
    </submittedName>
</protein>
<evidence type="ECO:0000313" key="2">
    <source>
        <dbReference type="Proteomes" id="UP000186698"/>
    </source>
</evidence>
<feature type="region of interest" description="Disordered" evidence="1">
    <location>
        <begin position="397"/>
        <end position="423"/>
    </location>
</feature>
<dbReference type="GeneID" id="108703040"/>
<accession>A0A8J0U0V2</accession>
<dbReference type="OrthoDB" id="6089094at2759"/>
<organism evidence="2 3">
    <name type="scientific">Xenopus laevis</name>
    <name type="common">African clawed frog</name>
    <dbReference type="NCBI Taxonomy" id="8355"/>
    <lineage>
        <taxon>Eukaryota</taxon>
        <taxon>Metazoa</taxon>
        <taxon>Chordata</taxon>
        <taxon>Craniata</taxon>
        <taxon>Vertebrata</taxon>
        <taxon>Euteleostomi</taxon>
        <taxon>Amphibia</taxon>
        <taxon>Batrachia</taxon>
        <taxon>Anura</taxon>
        <taxon>Pipoidea</taxon>
        <taxon>Pipidae</taxon>
        <taxon>Xenopodinae</taxon>
        <taxon>Xenopus</taxon>
        <taxon>Xenopus</taxon>
    </lineage>
</organism>
<keyword evidence="2" id="KW-1185">Reference proteome</keyword>
<name>A0A8J0U0V2_XENLA</name>
<dbReference type="Proteomes" id="UP000186698">
    <property type="component" value="Chromosome 9_10S"/>
</dbReference>